<dbReference type="GO" id="GO:0000976">
    <property type="term" value="F:transcription cis-regulatory region binding"/>
    <property type="evidence" value="ECO:0007669"/>
    <property type="project" value="TreeGrafter"/>
</dbReference>
<dbReference type="RefSeq" id="WP_176633894.1">
    <property type="nucleotide sequence ID" value="NZ_JAAMFM010000004.1"/>
</dbReference>
<dbReference type="GO" id="GO:0045944">
    <property type="term" value="P:positive regulation of transcription by RNA polymerase II"/>
    <property type="evidence" value="ECO:0007669"/>
    <property type="project" value="TreeGrafter"/>
</dbReference>
<dbReference type="Gene3D" id="1.25.40.20">
    <property type="entry name" value="Ankyrin repeat-containing domain"/>
    <property type="match status" value="2"/>
</dbReference>
<keyword evidence="1" id="KW-0677">Repeat</keyword>
<gene>
    <name evidence="4" type="ORF">G6034_04390</name>
</gene>
<dbReference type="Pfam" id="PF12796">
    <property type="entry name" value="Ank_2"/>
    <property type="match status" value="1"/>
</dbReference>
<sequence>MIDVKEPPPDTLVRAIQSGRLTTVRRLLRHHPDMARARFATPDPHGAARTLLHMATCPPGHYPRCAETIAALAAAGADVNARCSGSFPETPLHWAASCNDVEALEALLESGADIEAPGAVVDGGSPLSDAVGFGQWQAARDLIDHGARVTLREAAALGLRQRIRDCFADGRMPRQRELNDGFWHACHGGQLVAAHYLHGQGADINWRPDWEDLTPLDAARHSNAASLVAWLQDLGALSSADHLPDRERGRPDQSR</sequence>
<evidence type="ECO:0000256" key="1">
    <source>
        <dbReference type="ARBA" id="ARBA00022737"/>
    </source>
</evidence>
<evidence type="ECO:0000313" key="4">
    <source>
        <dbReference type="EMBL" id="NVM94160.1"/>
    </source>
</evidence>
<dbReference type="SUPFAM" id="SSF48403">
    <property type="entry name" value="Ankyrin repeat"/>
    <property type="match status" value="1"/>
</dbReference>
<keyword evidence="2 3" id="KW-0040">ANK repeat</keyword>
<dbReference type="PROSITE" id="PS50088">
    <property type="entry name" value="ANK_REPEAT"/>
    <property type="match status" value="2"/>
</dbReference>
<name>A0A7Y7IEU8_9MICC</name>
<dbReference type="Proteomes" id="UP000543556">
    <property type="component" value="Unassembled WGS sequence"/>
</dbReference>
<proteinExistence type="predicted"/>
<keyword evidence="5" id="KW-1185">Reference proteome</keyword>
<dbReference type="InterPro" id="IPR050663">
    <property type="entry name" value="Ankyrin-SOCS_Box"/>
</dbReference>
<dbReference type="InterPro" id="IPR036770">
    <property type="entry name" value="Ankyrin_rpt-contain_sf"/>
</dbReference>
<evidence type="ECO:0000256" key="3">
    <source>
        <dbReference type="PROSITE-ProRule" id="PRU00023"/>
    </source>
</evidence>
<feature type="repeat" description="ANK" evidence="3">
    <location>
        <begin position="122"/>
        <end position="154"/>
    </location>
</feature>
<dbReference type="SMART" id="SM00248">
    <property type="entry name" value="ANK"/>
    <property type="match status" value="5"/>
</dbReference>
<comment type="caution">
    <text evidence="4">The sequence shown here is derived from an EMBL/GenBank/DDBJ whole genome shotgun (WGS) entry which is preliminary data.</text>
</comment>
<organism evidence="4 5">
    <name type="scientific">Arthrobacter wenxiniae</name>
    <dbReference type="NCBI Taxonomy" id="2713570"/>
    <lineage>
        <taxon>Bacteria</taxon>
        <taxon>Bacillati</taxon>
        <taxon>Actinomycetota</taxon>
        <taxon>Actinomycetes</taxon>
        <taxon>Micrococcales</taxon>
        <taxon>Micrococcaceae</taxon>
        <taxon>Arthrobacter</taxon>
    </lineage>
</organism>
<protein>
    <submittedName>
        <fullName evidence="4">Ankyrin repeat domain-containing protein</fullName>
    </submittedName>
</protein>
<dbReference type="PANTHER" id="PTHR24193:SF121">
    <property type="entry name" value="ADA2A-CONTAINING COMPLEX COMPONENT 3, ISOFORM D"/>
    <property type="match status" value="1"/>
</dbReference>
<dbReference type="PROSITE" id="PS50297">
    <property type="entry name" value="ANK_REP_REGION"/>
    <property type="match status" value="1"/>
</dbReference>
<dbReference type="PANTHER" id="PTHR24193">
    <property type="entry name" value="ANKYRIN REPEAT PROTEIN"/>
    <property type="match status" value="1"/>
</dbReference>
<feature type="repeat" description="ANK" evidence="3">
    <location>
        <begin position="87"/>
        <end position="119"/>
    </location>
</feature>
<dbReference type="AlphaFoldDB" id="A0A7Y7IEU8"/>
<reference evidence="4 5" key="1">
    <citation type="submission" date="2020-02" db="EMBL/GenBank/DDBJ databases">
        <title>Genome sequence of strain AETb3-4.</title>
        <authorList>
            <person name="Gao J."/>
            <person name="Zhang X."/>
        </authorList>
    </citation>
    <scope>NUCLEOTIDE SEQUENCE [LARGE SCALE GENOMIC DNA]</scope>
    <source>
        <strain evidence="4 5">AETb3-4</strain>
    </source>
</reference>
<evidence type="ECO:0000256" key="2">
    <source>
        <dbReference type="ARBA" id="ARBA00023043"/>
    </source>
</evidence>
<dbReference type="EMBL" id="JAAMFM010000004">
    <property type="protein sequence ID" value="NVM94160.1"/>
    <property type="molecule type" value="Genomic_DNA"/>
</dbReference>
<dbReference type="InterPro" id="IPR002110">
    <property type="entry name" value="Ankyrin_rpt"/>
</dbReference>
<evidence type="ECO:0000313" key="5">
    <source>
        <dbReference type="Proteomes" id="UP000543556"/>
    </source>
</evidence>
<accession>A0A7Y7IEU8</accession>